<dbReference type="InterPro" id="IPR041522">
    <property type="entry name" value="CdaR_GGDEF"/>
</dbReference>
<protein>
    <submittedName>
        <fullName evidence="4">PucR-like helix-turn-helix protein</fullName>
    </submittedName>
</protein>
<evidence type="ECO:0000313" key="4">
    <source>
        <dbReference type="EMBL" id="ROR83469.1"/>
    </source>
</evidence>
<evidence type="ECO:0000313" key="5">
    <source>
        <dbReference type="Proteomes" id="UP000266915"/>
    </source>
</evidence>
<sequence length="504" mass="53458">MSDRLQLGALLAHPDNGGVRLVAGPADANWAGVVVETNEATLPEDGAGRLAVVTGVPPTRPWQQDALVRRTRDRGFLALAIPEADSFGAGTRALADRLGFSLLHVDRPMLLAKACWQLVEARDSLTLGYVRKVAQSIEYHAEGLADLLRHLSTSIGHGIALIDSEGVLLEAGGRLPAEVHAAIDFGPWVDLTKAGRGAAASVRVDSPSREGLRVAFFGDGLDDRQLSALAVAAEVAMPAVAARILIDEVAEVSDASVSSGVLRDFVDLRGRPDPDIERRMLERGWRTTGYHLAFRIVGRSRVDALQLLRFVTGALGRIAVDSHATTSGRGVSGWLTFAEPPEPPQVERYIAALRDLHVEARRSFNVATAVGSLASGSAGLTSSLGEASDAVRIAANRSTTGWFVRVDGLGLEQLLLAWTGNDTFVPAARSLLAPLQTGNGELLTTLSAYLDLESAVAPTAAALGLHRNTVATRITRAQELLGVDMADPEVRLALHLACRAVRGQ</sequence>
<dbReference type="Proteomes" id="UP000266915">
    <property type="component" value="Unassembled WGS sequence"/>
</dbReference>
<dbReference type="Pfam" id="PF17853">
    <property type="entry name" value="GGDEF_2"/>
    <property type="match status" value="1"/>
</dbReference>
<keyword evidence="5" id="KW-1185">Reference proteome</keyword>
<dbReference type="InterPro" id="IPR051448">
    <property type="entry name" value="CdaR-like_regulators"/>
</dbReference>
<dbReference type="RefSeq" id="WP_085511298.1">
    <property type="nucleotide sequence ID" value="NZ_FXAP01000002.1"/>
</dbReference>
<name>A0A3N2C7I0_9MICO</name>
<proteinExistence type="inferred from homology"/>
<organism evidence="4 5">
    <name type="scientific">Plantibacter flavus</name>
    <dbReference type="NCBI Taxonomy" id="150123"/>
    <lineage>
        <taxon>Bacteria</taxon>
        <taxon>Bacillati</taxon>
        <taxon>Actinomycetota</taxon>
        <taxon>Actinomycetes</taxon>
        <taxon>Micrococcales</taxon>
        <taxon>Microbacteriaceae</taxon>
        <taxon>Plantibacter</taxon>
    </lineage>
</organism>
<dbReference type="PANTHER" id="PTHR33744">
    <property type="entry name" value="CARBOHYDRATE DIACID REGULATOR"/>
    <property type="match status" value="1"/>
</dbReference>
<feature type="domain" description="CdaR GGDEF-like" evidence="3">
    <location>
        <begin position="270"/>
        <end position="393"/>
    </location>
</feature>
<comment type="caution">
    <text evidence="4">The sequence shown here is derived from an EMBL/GenBank/DDBJ whole genome shotgun (WGS) entry which is preliminary data.</text>
</comment>
<feature type="domain" description="PucR C-terminal helix-turn-helix" evidence="2">
    <location>
        <begin position="442"/>
        <end position="500"/>
    </location>
</feature>
<evidence type="ECO:0000256" key="1">
    <source>
        <dbReference type="ARBA" id="ARBA00006754"/>
    </source>
</evidence>
<accession>A0A3N2C7I0</accession>
<evidence type="ECO:0000259" key="2">
    <source>
        <dbReference type="Pfam" id="PF13556"/>
    </source>
</evidence>
<reference evidence="4 5" key="1">
    <citation type="submission" date="2018-11" db="EMBL/GenBank/DDBJ databases">
        <title>Sequencing the genomes of 1000 actinobacteria strains.</title>
        <authorList>
            <person name="Klenk H.-P."/>
        </authorList>
    </citation>
    <scope>NUCLEOTIDE SEQUENCE [LARGE SCALE GENOMIC DNA]</scope>
    <source>
        <strain evidence="4 5">DSM 14012</strain>
    </source>
</reference>
<dbReference type="Gene3D" id="1.10.10.2840">
    <property type="entry name" value="PucR C-terminal helix-turn-helix domain"/>
    <property type="match status" value="1"/>
</dbReference>
<dbReference type="PANTHER" id="PTHR33744:SF7">
    <property type="entry name" value="PUCR FAMILY TRANSCRIPTIONAL REGULATOR"/>
    <property type="match status" value="1"/>
</dbReference>
<dbReference type="AlphaFoldDB" id="A0A3N2C7I0"/>
<comment type="similarity">
    <text evidence="1">Belongs to the CdaR family.</text>
</comment>
<dbReference type="InterPro" id="IPR042070">
    <property type="entry name" value="PucR_C-HTH_sf"/>
</dbReference>
<dbReference type="EMBL" id="RKHL01000001">
    <property type="protein sequence ID" value="ROR83469.1"/>
    <property type="molecule type" value="Genomic_DNA"/>
</dbReference>
<dbReference type="Pfam" id="PF13556">
    <property type="entry name" value="HTH_30"/>
    <property type="match status" value="1"/>
</dbReference>
<dbReference type="InterPro" id="IPR025736">
    <property type="entry name" value="PucR_C-HTH_dom"/>
</dbReference>
<gene>
    <name evidence="4" type="ORF">EDD42_3580</name>
</gene>
<evidence type="ECO:0000259" key="3">
    <source>
        <dbReference type="Pfam" id="PF17853"/>
    </source>
</evidence>